<organism evidence="2 3">
    <name type="scientific">Strongyloides venezuelensis</name>
    <name type="common">Threadworm</name>
    <dbReference type="NCBI Taxonomy" id="75913"/>
    <lineage>
        <taxon>Eukaryota</taxon>
        <taxon>Metazoa</taxon>
        <taxon>Ecdysozoa</taxon>
        <taxon>Nematoda</taxon>
        <taxon>Chromadorea</taxon>
        <taxon>Rhabditida</taxon>
        <taxon>Tylenchina</taxon>
        <taxon>Panagrolaimomorpha</taxon>
        <taxon>Strongyloidoidea</taxon>
        <taxon>Strongyloididae</taxon>
        <taxon>Strongyloides</taxon>
    </lineage>
</organism>
<dbReference type="SUPFAM" id="SSF54277">
    <property type="entry name" value="CAD &amp; PB1 domains"/>
    <property type="match status" value="1"/>
</dbReference>
<feature type="compositionally biased region" description="Polar residues" evidence="1">
    <location>
        <begin position="8"/>
        <end position="21"/>
    </location>
</feature>
<proteinExistence type="predicted"/>
<reference evidence="3" key="2">
    <citation type="submission" date="2015-08" db="UniProtKB">
        <authorList>
            <consortium name="WormBaseParasite"/>
        </authorList>
    </citation>
    <scope>IDENTIFICATION</scope>
</reference>
<protein>
    <submittedName>
        <fullName evidence="3">BTB_2 domain-containing protein</fullName>
    </submittedName>
</protein>
<accession>A0A0K0FNM4</accession>
<dbReference type="AlphaFoldDB" id="A0A0K0FNM4"/>
<name>A0A0K0FNM4_STRVS</name>
<keyword evidence="2" id="KW-1185">Reference proteome</keyword>
<dbReference type="Proteomes" id="UP000035680">
    <property type="component" value="Unassembled WGS sequence"/>
</dbReference>
<feature type="region of interest" description="Disordered" evidence="1">
    <location>
        <begin position="1"/>
        <end position="39"/>
    </location>
</feature>
<reference evidence="2" key="1">
    <citation type="submission" date="2014-07" db="EMBL/GenBank/DDBJ databases">
        <authorList>
            <person name="Martin A.A"/>
            <person name="De Silva N."/>
        </authorList>
    </citation>
    <scope>NUCLEOTIDE SEQUENCE</scope>
</reference>
<evidence type="ECO:0000313" key="3">
    <source>
        <dbReference type="WBParaSite" id="SVE_1060400.1"/>
    </source>
</evidence>
<dbReference type="WBParaSite" id="SVE_1060400.1">
    <property type="protein sequence ID" value="SVE_1060400.1"/>
    <property type="gene ID" value="SVE_1060400"/>
</dbReference>
<sequence length="193" mass="22882">MNKRPKSFYSNSPSDNTPYSTKRQENSSRSLSKRYEKLYENPKNVKDAFNFYNNRHDKVEVDDSSPKPMENDLDVEQPRIDSPERKISRECNLSPVKLNSFDKTEDRFIIKVVHGGFCRIFTYRRSCGFDYFRSQLYTQGKQPYKGPCSWFDYQNDRISLIDENDLNSMLDFFELAGERYIKVFLNNPSNNQL</sequence>
<evidence type="ECO:0000256" key="1">
    <source>
        <dbReference type="SAM" id="MobiDB-lite"/>
    </source>
</evidence>
<evidence type="ECO:0000313" key="2">
    <source>
        <dbReference type="Proteomes" id="UP000035680"/>
    </source>
</evidence>